<gene>
    <name evidence="1" type="ORF">SDJN03_27999</name>
</gene>
<evidence type="ECO:0000313" key="1">
    <source>
        <dbReference type="EMBL" id="KAG6574112.1"/>
    </source>
</evidence>
<comment type="caution">
    <text evidence="1">The sequence shown here is derived from an EMBL/GenBank/DDBJ whole genome shotgun (WGS) entry which is preliminary data.</text>
</comment>
<keyword evidence="2" id="KW-1185">Reference proteome</keyword>
<dbReference type="EMBL" id="JAGKQH010000018">
    <property type="protein sequence ID" value="KAG6574112.1"/>
    <property type="molecule type" value="Genomic_DNA"/>
</dbReference>
<protein>
    <submittedName>
        <fullName evidence="1">Uncharacterized protein</fullName>
    </submittedName>
</protein>
<name>A0AAV6M338_9ROSI</name>
<evidence type="ECO:0000313" key="2">
    <source>
        <dbReference type="Proteomes" id="UP000685013"/>
    </source>
</evidence>
<proteinExistence type="predicted"/>
<dbReference type="Proteomes" id="UP000685013">
    <property type="component" value="Chromosome 18"/>
</dbReference>
<feature type="non-terminal residue" evidence="1">
    <location>
        <position position="1"/>
    </location>
</feature>
<sequence>MEGRLRFSEIRVFLAEKADINGEVNTKEVAIPYRKLKNTSGAKFLQKIPLLPSGIVALEIDSEDDNGRGFRGDLSDADHKGSSRVLATILPNKEES</sequence>
<organism evidence="1 2">
    <name type="scientific">Cucurbita argyrosperma subsp. sororia</name>
    <dbReference type="NCBI Taxonomy" id="37648"/>
    <lineage>
        <taxon>Eukaryota</taxon>
        <taxon>Viridiplantae</taxon>
        <taxon>Streptophyta</taxon>
        <taxon>Embryophyta</taxon>
        <taxon>Tracheophyta</taxon>
        <taxon>Spermatophyta</taxon>
        <taxon>Magnoliopsida</taxon>
        <taxon>eudicotyledons</taxon>
        <taxon>Gunneridae</taxon>
        <taxon>Pentapetalae</taxon>
        <taxon>rosids</taxon>
        <taxon>fabids</taxon>
        <taxon>Cucurbitales</taxon>
        <taxon>Cucurbitaceae</taxon>
        <taxon>Cucurbiteae</taxon>
        <taxon>Cucurbita</taxon>
    </lineage>
</organism>
<dbReference type="AlphaFoldDB" id="A0AAV6M338"/>
<accession>A0AAV6M338</accession>
<reference evidence="1 2" key="1">
    <citation type="journal article" date="2021" name="Hortic Res">
        <title>The domestication of Cucurbita argyrosperma as revealed by the genome of its wild relative.</title>
        <authorList>
            <person name="Barrera-Redondo J."/>
            <person name="Sanchez-de la Vega G."/>
            <person name="Aguirre-Liguori J.A."/>
            <person name="Castellanos-Morales G."/>
            <person name="Gutierrez-Guerrero Y.T."/>
            <person name="Aguirre-Dugua X."/>
            <person name="Aguirre-Planter E."/>
            <person name="Tenaillon M.I."/>
            <person name="Lira-Saade R."/>
            <person name="Eguiarte L.E."/>
        </authorList>
    </citation>
    <scope>NUCLEOTIDE SEQUENCE [LARGE SCALE GENOMIC DNA]</scope>
    <source>
        <strain evidence="1">JBR-2021</strain>
    </source>
</reference>